<name>A0ABU2BTI4_9ACTN</name>
<feature type="chain" id="PRO_5046982916" description="Peptidase C39-like domain-containing protein" evidence="2">
    <location>
        <begin position="24"/>
        <end position="419"/>
    </location>
</feature>
<organism evidence="4 5">
    <name type="scientific">Nocardioides marmoribigeumensis</name>
    <dbReference type="NCBI Taxonomy" id="433649"/>
    <lineage>
        <taxon>Bacteria</taxon>
        <taxon>Bacillati</taxon>
        <taxon>Actinomycetota</taxon>
        <taxon>Actinomycetes</taxon>
        <taxon>Propionibacteriales</taxon>
        <taxon>Nocardioidaceae</taxon>
        <taxon>Nocardioides</taxon>
    </lineage>
</organism>
<feature type="compositionally biased region" description="Low complexity" evidence="1">
    <location>
        <begin position="32"/>
        <end position="46"/>
    </location>
</feature>
<dbReference type="Proteomes" id="UP001183648">
    <property type="component" value="Unassembled WGS sequence"/>
</dbReference>
<gene>
    <name evidence="4" type="ORF">J2S63_001490</name>
</gene>
<dbReference type="Pfam" id="PF13529">
    <property type="entry name" value="Peptidase_C39_2"/>
    <property type="match status" value="1"/>
</dbReference>
<keyword evidence="2" id="KW-0732">Signal</keyword>
<sequence>MRTLLVPLAALAVVVSTGSTTEARPTTEVRSTTVARPTTDARATAPARHVSYRSWDTDDQLRAGTLRGTTVTSGTVRLAPGADRGTWTSPWVTPRFAATELIPSWDAMTPGASRLVVEVRGRTSAGPTSWDTAATWAYGDRWLRRASGSSQPDDGGRMSYDTWLTNASAGVSGWQLRVTLRRPAGSTAAPSVDTVGAVASRLPQVSDVTTSTPRPAPNKALGTVLPVPRFSQMTHEGDYPQYDGGGEAWCSPTSTTMVLGYYDALPSPSAYSWVADGHPDPQVDHAARMVYDATLQGTGNWAFNTAYAARRAGRAHVTRLRDLRGAEAWIAKGVPLVVSVSFGRGQLTGAPISSTAGHLLVIVGFTRSGDVVVNDPAAATRKGVRRTYDRGQFEDAWLKRYPSGGSMKGSGGVAYVIRR</sequence>
<evidence type="ECO:0000256" key="2">
    <source>
        <dbReference type="SAM" id="SignalP"/>
    </source>
</evidence>
<accession>A0ABU2BTI4</accession>
<reference evidence="4 5" key="1">
    <citation type="submission" date="2023-07" db="EMBL/GenBank/DDBJ databases">
        <title>Sequencing the genomes of 1000 actinobacteria strains.</title>
        <authorList>
            <person name="Klenk H.-P."/>
        </authorList>
    </citation>
    <scope>NUCLEOTIDE SEQUENCE [LARGE SCALE GENOMIC DNA]</scope>
    <source>
        <strain evidence="4 5">DSM 19426</strain>
    </source>
</reference>
<dbReference type="EMBL" id="JAVDYG010000001">
    <property type="protein sequence ID" value="MDR7361937.1"/>
    <property type="molecule type" value="Genomic_DNA"/>
</dbReference>
<keyword evidence="5" id="KW-1185">Reference proteome</keyword>
<dbReference type="Gene3D" id="3.90.70.10">
    <property type="entry name" value="Cysteine proteinases"/>
    <property type="match status" value="1"/>
</dbReference>
<evidence type="ECO:0000313" key="5">
    <source>
        <dbReference type="Proteomes" id="UP001183648"/>
    </source>
</evidence>
<feature type="domain" description="Peptidase C39-like" evidence="3">
    <location>
        <begin position="226"/>
        <end position="377"/>
    </location>
</feature>
<proteinExistence type="predicted"/>
<dbReference type="InterPro" id="IPR039564">
    <property type="entry name" value="Peptidase_C39-like"/>
</dbReference>
<evidence type="ECO:0000256" key="1">
    <source>
        <dbReference type="SAM" id="MobiDB-lite"/>
    </source>
</evidence>
<dbReference type="RefSeq" id="WP_310300682.1">
    <property type="nucleotide sequence ID" value="NZ_BAAAPS010000008.1"/>
</dbReference>
<protein>
    <recommendedName>
        <fullName evidence="3">Peptidase C39-like domain-containing protein</fullName>
    </recommendedName>
</protein>
<feature type="compositionally biased region" description="Polar residues" evidence="1">
    <location>
        <begin position="19"/>
        <end position="31"/>
    </location>
</feature>
<evidence type="ECO:0000259" key="3">
    <source>
        <dbReference type="Pfam" id="PF13529"/>
    </source>
</evidence>
<feature type="region of interest" description="Disordered" evidence="1">
    <location>
        <begin position="19"/>
        <end position="46"/>
    </location>
</feature>
<feature type="signal peptide" evidence="2">
    <location>
        <begin position="1"/>
        <end position="23"/>
    </location>
</feature>
<evidence type="ECO:0000313" key="4">
    <source>
        <dbReference type="EMBL" id="MDR7361937.1"/>
    </source>
</evidence>
<comment type="caution">
    <text evidence="4">The sequence shown here is derived from an EMBL/GenBank/DDBJ whole genome shotgun (WGS) entry which is preliminary data.</text>
</comment>